<protein>
    <submittedName>
        <fullName evidence="2">Uncharacterized protein</fullName>
    </submittedName>
</protein>
<organism evidence="2 3">
    <name type="scientific">Luteolibacter ambystomatis</name>
    <dbReference type="NCBI Taxonomy" id="2824561"/>
    <lineage>
        <taxon>Bacteria</taxon>
        <taxon>Pseudomonadati</taxon>
        <taxon>Verrucomicrobiota</taxon>
        <taxon>Verrucomicrobiia</taxon>
        <taxon>Verrucomicrobiales</taxon>
        <taxon>Verrucomicrobiaceae</taxon>
        <taxon>Luteolibacter</taxon>
    </lineage>
</organism>
<feature type="transmembrane region" description="Helical" evidence="1">
    <location>
        <begin position="20"/>
        <end position="41"/>
    </location>
</feature>
<gene>
    <name evidence="2" type="ORF">KBB96_17220</name>
</gene>
<keyword evidence="1" id="KW-1133">Transmembrane helix</keyword>
<dbReference type="KEGG" id="lamb:KBB96_17220"/>
<dbReference type="EMBL" id="CP073100">
    <property type="protein sequence ID" value="QUE50591.1"/>
    <property type="molecule type" value="Genomic_DNA"/>
</dbReference>
<evidence type="ECO:0000313" key="3">
    <source>
        <dbReference type="Proteomes" id="UP000676169"/>
    </source>
</evidence>
<accession>A0A975G8A4</accession>
<dbReference type="SUPFAM" id="SSF54523">
    <property type="entry name" value="Pili subunits"/>
    <property type="match status" value="1"/>
</dbReference>
<evidence type="ECO:0000256" key="1">
    <source>
        <dbReference type="SAM" id="Phobius"/>
    </source>
</evidence>
<keyword evidence="1" id="KW-0472">Membrane</keyword>
<dbReference type="AlphaFoldDB" id="A0A975G8A4"/>
<evidence type="ECO:0000313" key="2">
    <source>
        <dbReference type="EMBL" id="QUE50591.1"/>
    </source>
</evidence>
<reference evidence="2" key="1">
    <citation type="submission" date="2021-04" db="EMBL/GenBank/DDBJ databases">
        <title>Luteolibacter sp. 32A isolated from the skin of an Anderson's salamander (Ambystoma andersonii).</title>
        <authorList>
            <person name="Spergser J."/>
            <person name="Busse H.-J."/>
        </authorList>
    </citation>
    <scope>NUCLEOTIDE SEQUENCE</scope>
    <source>
        <strain evidence="2">32A</strain>
    </source>
</reference>
<keyword evidence="3" id="KW-1185">Reference proteome</keyword>
<dbReference type="Proteomes" id="UP000676169">
    <property type="component" value="Chromosome"/>
</dbReference>
<proteinExistence type="predicted"/>
<dbReference type="InterPro" id="IPR045584">
    <property type="entry name" value="Pilin-like"/>
</dbReference>
<keyword evidence="1" id="KW-0812">Transmembrane</keyword>
<name>A0A975G8A4_9BACT</name>
<sequence>MKSFQPSAATKPRGITLVELTVVLCVLVTLLAVTFIAASVWRRGSERAQCIMTLYHVQLAVRSYQNLSGAEPGAHPAVAYGTYDIGRHLLEKGYIGSDLYSAITGQRSCQGGGTYERTAADMFPKIGELYMECSLATNGNHLPDAHNAW</sequence>
<dbReference type="RefSeq" id="WP_211630731.1">
    <property type="nucleotide sequence ID" value="NZ_CP073100.1"/>
</dbReference>